<reference evidence="13" key="1">
    <citation type="submission" date="2025-08" db="UniProtKB">
        <authorList>
            <consortium name="RefSeq"/>
        </authorList>
    </citation>
    <scope>IDENTIFICATION</scope>
</reference>
<dbReference type="GO" id="GO:0016758">
    <property type="term" value="F:hexosyltransferase activity"/>
    <property type="evidence" value="ECO:0007669"/>
    <property type="project" value="InterPro"/>
</dbReference>
<evidence type="ECO:0000256" key="8">
    <source>
        <dbReference type="ARBA" id="ARBA00023034"/>
    </source>
</evidence>
<proteinExistence type="inferred from homology"/>
<dbReference type="GO" id="GO:0000139">
    <property type="term" value="C:Golgi membrane"/>
    <property type="evidence" value="ECO:0007669"/>
    <property type="project" value="UniProtKB-SubCell"/>
</dbReference>
<dbReference type="GO" id="GO:0006493">
    <property type="term" value="P:protein O-linked glycosylation"/>
    <property type="evidence" value="ECO:0007669"/>
    <property type="project" value="TreeGrafter"/>
</dbReference>
<evidence type="ECO:0000313" key="13">
    <source>
        <dbReference type="RefSeq" id="XP_022110886.1"/>
    </source>
</evidence>
<dbReference type="Gene3D" id="3.90.550.50">
    <property type="match status" value="1"/>
</dbReference>
<evidence type="ECO:0000256" key="5">
    <source>
        <dbReference type="ARBA" id="ARBA00022692"/>
    </source>
</evidence>
<keyword evidence="3 11" id="KW-0328">Glycosyltransferase</keyword>
<evidence type="ECO:0000256" key="1">
    <source>
        <dbReference type="ARBA" id="ARBA00004323"/>
    </source>
</evidence>
<keyword evidence="6" id="KW-0735">Signal-anchor</keyword>
<dbReference type="OMA" id="YHIDDTW"/>
<keyword evidence="7" id="KW-1133">Transmembrane helix</keyword>
<protein>
    <recommendedName>
        <fullName evidence="11">Hexosyltransferase</fullName>
        <ecNumber evidence="11">2.4.1.-</ecNumber>
    </recommendedName>
</protein>
<dbReference type="EC" id="2.4.1.-" evidence="11"/>
<keyword evidence="8 11" id="KW-0333">Golgi apparatus</keyword>
<organism evidence="12 13">
    <name type="scientific">Acanthaster planci</name>
    <name type="common">Crown-of-thorns starfish</name>
    <dbReference type="NCBI Taxonomy" id="133434"/>
    <lineage>
        <taxon>Eukaryota</taxon>
        <taxon>Metazoa</taxon>
        <taxon>Echinodermata</taxon>
        <taxon>Eleutherozoa</taxon>
        <taxon>Asterozoa</taxon>
        <taxon>Asteroidea</taxon>
        <taxon>Valvatacea</taxon>
        <taxon>Valvatida</taxon>
        <taxon>Acanthasteridae</taxon>
        <taxon>Acanthaster</taxon>
    </lineage>
</organism>
<comment type="subcellular location">
    <subcellularLocation>
        <location evidence="1 11">Golgi apparatus membrane</location>
        <topology evidence="1 11">Single-pass type II membrane protein</topology>
    </subcellularLocation>
</comment>
<dbReference type="GeneID" id="110990293"/>
<keyword evidence="9" id="KW-0472">Membrane</keyword>
<evidence type="ECO:0000256" key="7">
    <source>
        <dbReference type="ARBA" id="ARBA00022989"/>
    </source>
</evidence>
<evidence type="ECO:0000256" key="3">
    <source>
        <dbReference type="ARBA" id="ARBA00022676"/>
    </source>
</evidence>
<name>A0A8B8A4N0_ACAPL</name>
<evidence type="ECO:0000256" key="10">
    <source>
        <dbReference type="ARBA" id="ARBA00023180"/>
    </source>
</evidence>
<evidence type="ECO:0000256" key="9">
    <source>
        <dbReference type="ARBA" id="ARBA00023136"/>
    </source>
</evidence>
<dbReference type="Proteomes" id="UP000694845">
    <property type="component" value="Unplaced"/>
</dbReference>
<keyword evidence="12" id="KW-1185">Reference proteome</keyword>
<evidence type="ECO:0000256" key="2">
    <source>
        <dbReference type="ARBA" id="ARBA00008661"/>
    </source>
</evidence>
<sequence length="355" mass="40593">MYVGRLKSLLVPVLAVILIMLVLNMKGPANVLQQIEVHGNLLHLGQRDFAFVGTARTFNWMLNYTKYLVAAYSPTKGHVNPHNFKLVLDEPMACMDPKTETPKPVLLLVLVASIHRNFKRRQAIRETWGSLKQLAGLPIVTLFLLGDRGDPSLHKRVLEESLQHHDLLMEDFVDTYRNLTLKTMMAMKWASTHCPQASFVMKTDDDMFVSYQNLLDYVTVLDPPRIDLAFGLVIAGEAPIRDKGSKWYMPQDVFPGNLYPPWLSGGGFVLSGDVPGKIYAASLEARYLHLEDVFVGLCLEKLNVKPIMNRQFSNLHIKYSYCRFRYVITAHSYGPDQLRTMWKELLIQKPCWPWT</sequence>
<dbReference type="InterPro" id="IPR002659">
    <property type="entry name" value="Glyco_trans_31"/>
</dbReference>
<dbReference type="RefSeq" id="XP_022110886.1">
    <property type="nucleotide sequence ID" value="XM_022255194.1"/>
</dbReference>
<evidence type="ECO:0000256" key="11">
    <source>
        <dbReference type="RuleBase" id="RU363063"/>
    </source>
</evidence>
<keyword evidence="5" id="KW-0812">Transmembrane</keyword>
<dbReference type="AlphaFoldDB" id="A0A8B8A4N0"/>
<dbReference type="PANTHER" id="PTHR11214">
    <property type="entry name" value="BETA-1,3-N-ACETYLGLUCOSAMINYLTRANSFERASE"/>
    <property type="match status" value="1"/>
</dbReference>
<keyword evidence="10" id="KW-0325">Glycoprotein</keyword>
<dbReference type="Pfam" id="PF01762">
    <property type="entry name" value="Galactosyl_T"/>
    <property type="match status" value="1"/>
</dbReference>
<dbReference type="PANTHER" id="PTHR11214:SF314">
    <property type="entry name" value="HEXOSYLTRANSFERASE"/>
    <property type="match status" value="1"/>
</dbReference>
<comment type="similarity">
    <text evidence="2 11">Belongs to the glycosyltransferase 31 family.</text>
</comment>
<dbReference type="FunFam" id="3.90.550.50:FF:000001">
    <property type="entry name" value="Hexosyltransferase"/>
    <property type="match status" value="1"/>
</dbReference>
<dbReference type="KEGG" id="aplc:110990293"/>
<evidence type="ECO:0000313" key="12">
    <source>
        <dbReference type="Proteomes" id="UP000694845"/>
    </source>
</evidence>
<gene>
    <name evidence="13" type="primary">LOC110990293</name>
</gene>
<evidence type="ECO:0000256" key="4">
    <source>
        <dbReference type="ARBA" id="ARBA00022679"/>
    </source>
</evidence>
<keyword evidence="4" id="KW-0808">Transferase</keyword>
<dbReference type="OrthoDB" id="5957813at2759"/>
<accession>A0A8B8A4N0</accession>
<evidence type="ECO:0000256" key="6">
    <source>
        <dbReference type="ARBA" id="ARBA00022968"/>
    </source>
</evidence>